<dbReference type="GeneID" id="64599500"/>
<evidence type="ECO:0000313" key="2">
    <source>
        <dbReference type="EMBL" id="KAG1803914.1"/>
    </source>
</evidence>
<dbReference type="AlphaFoldDB" id="A0A9P7DV39"/>
<evidence type="ECO:0000313" key="3">
    <source>
        <dbReference type="Proteomes" id="UP000719766"/>
    </source>
</evidence>
<sequence>MARTKQTAPKSTGGLAPRKNGPKFQAPVFVGKRHTTPPHILQEMVQSCLEIHSGPPNNDFCLICQDGTPSNGKDSLYACEESGCPRVMCTRCMLLPASHLHLIEQPGVKFRCLHCHTLSDKRSGDLAPFYGFFKDGNPVLPSFLPIIGTLQLSKCSQISTRPVLVIHFKLVGFEATASPIDTVNLYLSSFFLSGGLRFIEVIFDLGTDAKIMAYSQQYEKLANDVMDDCDYQTVCIAITDHTDNTTGDPFLGYSHGSSYVAATVPDFINSLLGPWGQVIQCAESTTLFFLGCGTIVTQPEGFRGLRSSVVDHAFSHAVAFTAKHFHPCLTSHFLISFAQAVIVEGFALREAFPNMLDQSGLGMHTDVLLMTTTPEDTVPLQITHYKWAHTSICPWGNVLPLQCPQCGTPVMWERIQADFSQKYMVFRCPFVGCGHTNTGRGRLSRKKYTCKAPEGSTLLPGRKRNASWLEIDVAFSRNDAKTT</sequence>
<reference evidence="2" key="1">
    <citation type="journal article" date="2020" name="New Phytol.">
        <title>Comparative genomics reveals dynamic genome evolution in host specialist ectomycorrhizal fungi.</title>
        <authorList>
            <person name="Lofgren L.A."/>
            <person name="Nguyen N.H."/>
            <person name="Vilgalys R."/>
            <person name="Ruytinx J."/>
            <person name="Liao H.L."/>
            <person name="Branco S."/>
            <person name="Kuo A."/>
            <person name="LaButti K."/>
            <person name="Lipzen A."/>
            <person name="Andreopoulos W."/>
            <person name="Pangilinan J."/>
            <person name="Riley R."/>
            <person name="Hundley H."/>
            <person name="Na H."/>
            <person name="Barry K."/>
            <person name="Grigoriev I.V."/>
            <person name="Stajich J.E."/>
            <person name="Kennedy P.G."/>
        </authorList>
    </citation>
    <scope>NUCLEOTIDE SEQUENCE</scope>
    <source>
        <strain evidence="2">S12</strain>
    </source>
</reference>
<dbReference type="EMBL" id="JABBWE010000004">
    <property type="protein sequence ID" value="KAG1803914.1"/>
    <property type="molecule type" value="Genomic_DNA"/>
</dbReference>
<feature type="compositionally biased region" description="Polar residues" evidence="1">
    <location>
        <begin position="1"/>
        <end position="10"/>
    </location>
</feature>
<comment type="caution">
    <text evidence="2">The sequence shown here is derived from an EMBL/GenBank/DDBJ whole genome shotgun (WGS) entry which is preliminary data.</text>
</comment>
<dbReference type="GO" id="GO:0005956">
    <property type="term" value="C:protein kinase CK2 complex"/>
    <property type="evidence" value="ECO:0007669"/>
    <property type="project" value="InterPro"/>
</dbReference>
<dbReference type="SUPFAM" id="SSF57798">
    <property type="entry name" value="Casein kinase II beta subunit"/>
    <property type="match status" value="1"/>
</dbReference>
<proteinExistence type="predicted"/>
<dbReference type="RefSeq" id="XP_041166260.1">
    <property type="nucleotide sequence ID" value="XM_041305736.1"/>
</dbReference>
<dbReference type="OrthoDB" id="2693558at2759"/>
<protein>
    <submittedName>
        <fullName evidence="2">Uncharacterized protein</fullName>
    </submittedName>
</protein>
<evidence type="ECO:0000256" key="1">
    <source>
        <dbReference type="SAM" id="MobiDB-lite"/>
    </source>
</evidence>
<accession>A0A9P7DV39</accession>
<feature type="region of interest" description="Disordered" evidence="1">
    <location>
        <begin position="1"/>
        <end position="25"/>
    </location>
</feature>
<keyword evidence="3" id="KW-1185">Reference proteome</keyword>
<gene>
    <name evidence="2" type="ORF">HD556DRAFT_1437647</name>
</gene>
<dbReference type="Proteomes" id="UP000719766">
    <property type="component" value="Unassembled WGS sequence"/>
</dbReference>
<dbReference type="InterPro" id="IPR035991">
    <property type="entry name" value="Casein_kinase_II_beta-like"/>
</dbReference>
<organism evidence="2 3">
    <name type="scientific">Suillus plorans</name>
    <dbReference type="NCBI Taxonomy" id="116603"/>
    <lineage>
        <taxon>Eukaryota</taxon>
        <taxon>Fungi</taxon>
        <taxon>Dikarya</taxon>
        <taxon>Basidiomycota</taxon>
        <taxon>Agaricomycotina</taxon>
        <taxon>Agaricomycetes</taxon>
        <taxon>Agaricomycetidae</taxon>
        <taxon>Boletales</taxon>
        <taxon>Suillineae</taxon>
        <taxon>Suillaceae</taxon>
        <taxon>Suillus</taxon>
    </lineage>
</organism>
<name>A0A9P7DV39_9AGAM</name>
<dbReference type="GO" id="GO:0019887">
    <property type="term" value="F:protein kinase regulator activity"/>
    <property type="evidence" value="ECO:0007669"/>
    <property type="project" value="InterPro"/>
</dbReference>